<feature type="transmembrane region" description="Helical" evidence="11">
    <location>
        <begin position="7"/>
        <end position="29"/>
    </location>
</feature>
<protein>
    <submittedName>
        <fullName evidence="13">Glycosyl transferase</fullName>
    </submittedName>
</protein>
<evidence type="ECO:0000256" key="1">
    <source>
        <dbReference type="ARBA" id="ARBA00022475"/>
    </source>
</evidence>
<organism evidence="13 14">
    <name type="scientific">Flavobacterium columnare</name>
    <dbReference type="NCBI Taxonomy" id="996"/>
    <lineage>
        <taxon>Bacteria</taxon>
        <taxon>Pseudomonadati</taxon>
        <taxon>Bacteroidota</taxon>
        <taxon>Flavobacteriia</taxon>
        <taxon>Flavobacteriales</taxon>
        <taxon>Flavobacteriaceae</taxon>
        <taxon>Flavobacterium</taxon>
    </lineage>
</organism>
<dbReference type="Pfam" id="PF00912">
    <property type="entry name" value="Transgly"/>
    <property type="match status" value="1"/>
</dbReference>
<keyword evidence="6" id="KW-0133">Cell shape</keyword>
<evidence type="ECO:0000256" key="3">
    <source>
        <dbReference type="ARBA" id="ARBA00022676"/>
    </source>
</evidence>
<sequence>MKTKRKWLFLFIKILPVILILFLGILYFFRDTLLEQAILKTQNKFKADYETTFKIGKASFSGTSSVILEDIQLLPINKDTLLSVKKIETKINLFKIITGDLQLQNLKIESGFIQLVKDEKGSNFSSFLKKDKSEEITSEKRNYAQLANRILTRLLNLIPTEMRLQNLTLRIQDMDKKLTFQMKDLSLEGEKLNTQIQIKTDHFYQKWNIQGYANARKKQTDLLIQSADTTQIMLPYLQEKWGLKTGFDKIRLKVDQIEMNFGELTINGLASINNLTINHPKIANKDVVIKEAEFDYQFILGSNFISLSQNSLARLNKIKVKPYLEYNTAEDTLYKLKIDLEKIKAQDFITSLPTGLFSHFEGMQAQGDFDYHLDFEVNINKPHQLVFDSKLNKHNLQILKYGQANLEKLNSDFEYRAIENGIPQRAIWVGNTNSHYTPFDSIPSYLKNAVLTSEDPSFFRHKGFITEAFKQSITKNIRTKRFARGASTISMQLVKNVFLTREKTLSRKLEEILLVYILENNQIASKQRMLEVYFNIIEWGPNIYGISEAAEFYFQKKPQYLSLNECLFLASIVPKPKKFMYQFNEEGKQKSGAERHQRFIKNLMLKRALIIPDDTIGQSNPIYISGKARNLLRIKAPKDTTSLDSIIITEKKSIIF</sequence>
<name>A0A246GA16_9FLAO</name>
<evidence type="ECO:0000256" key="5">
    <source>
        <dbReference type="ARBA" id="ARBA00022692"/>
    </source>
</evidence>
<dbReference type="GO" id="GO:0009252">
    <property type="term" value="P:peptidoglycan biosynthetic process"/>
    <property type="evidence" value="ECO:0007669"/>
    <property type="project" value="UniProtKB-KW"/>
</dbReference>
<keyword evidence="2" id="KW-0997">Cell inner membrane</keyword>
<evidence type="ECO:0000256" key="9">
    <source>
        <dbReference type="ARBA" id="ARBA00023136"/>
    </source>
</evidence>
<dbReference type="GO" id="GO:0009274">
    <property type="term" value="C:peptidoglycan-based cell wall"/>
    <property type="evidence" value="ECO:0007669"/>
    <property type="project" value="InterPro"/>
</dbReference>
<keyword evidence="10" id="KW-0961">Cell wall biogenesis/degradation</keyword>
<gene>
    <name evidence="13" type="ORF">BWK62_09200</name>
</gene>
<dbReference type="InterPro" id="IPR011812">
    <property type="entry name" value="Pep_trsgly"/>
</dbReference>
<evidence type="ECO:0000256" key="8">
    <source>
        <dbReference type="ARBA" id="ARBA00022989"/>
    </source>
</evidence>
<reference evidence="13 14" key="1">
    <citation type="journal article" date="2017" name="Infect. Genet. Evol.">
        <title>Comparative genome analysis of fish pathogen Flavobacterium columnare reveals extensive sequence diversity within the species.</title>
        <authorList>
            <person name="Kayansamruaj P."/>
            <person name="Dong H.T."/>
            <person name="Hirono I."/>
            <person name="Kondo H."/>
            <person name="Senapin S."/>
            <person name="Rodkhum C."/>
        </authorList>
    </citation>
    <scope>NUCLEOTIDE SEQUENCE [LARGE SCALE GENOMIC DNA]</scope>
    <source>
        <strain evidence="13 14">1214</strain>
    </source>
</reference>
<dbReference type="Proteomes" id="UP000198034">
    <property type="component" value="Unassembled WGS sequence"/>
</dbReference>
<keyword evidence="1" id="KW-1003">Cell membrane</keyword>
<evidence type="ECO:0000259" key="12">
    <source>
        <dbReference type="Pfam" id="PF00912"/>
    </source>
</evidence>
<keyword evidence="5 11" id="KW-0812">Transmembrane</keyword>
<dbReference type="InterPro" id="IPR001264">
    <property type="entry name" value="Glyco_trans_51"/>
</dbReference>
<evidence type="ECO:0000256" key="2">
    <source>
        <dbReference type="ARBA" id="ARBA00022519"/>
    </source>
</evidence>
<keyword evidence="4 13" id="KW-0808">Transferase</keyword>
<dbReference type="InterPro" id="IPR036950">
    <property type="entry name" value="PBP_transglycosylase"/>
</dbReference>
<accession>A0A246GA16</accession>
<keyword evidence="8 11" id="KW-1133">Transmembrane helix</keyword>
<dbReference type="SUPFAM" id="SSF53955">
    <property type="entry name" value="Lysozyme-like"/>
    <property type="match status" value="1"/>
</dbReference>
<evidence type="ECO:0000256" key="4">
    <source>
        <dbReference type="ARBA" id="ARBA00022679"/>
    </source>
</evidence>
<evidence type="ECO:0000256" key="11">
    <source>
        <dbReference type="SAM" id="Phobius"/>
    </source>
</evidence>
<feature type="domain" description="Glycosyl transferase family 51" evidence="12">
    <location>
        <begin position="431"/>
        <end position="591"/>
    </location>
</feature>
<comment type="caution">
    <text evidence="13">The sequence shown here is derived from an EMBL/GenBank/DDBJ whole genome shotgun (WGS) entry which is preliminary data.</text>
</comment>
<dbReference type="Gene3D" id="1.10.3810.10">
    <property type="entry name" value="Biosynthetic peptidoglycan transglycosylase-like"/>
    <property type="match status" value="1"/>
</dbReference>
<dbReference type="EMBL" id="MTCY01000024">
    <property type="protein sequence ID" value="OWP76655.1"/>
    <property type="molecule type" value="Genomic_DNA"/>
</dbReference>
<evidence type="ECO:0000313" key="14">
    <source>
        <dbReference type="Proteomes" id="UP000198034"/>
    </source>
</evidence>
<evidence type="ECO:0000313" key="13">
    <source>
        <dbReference type="EMBL" id="OWP76655.1"/>
    </source>
</evidence>
<dbReference type="InterPro" id="IPR023346">
    <property type="entry name" value="Lysozyme-like_dom_sf"/>
</dbReference>
<keyword evidence="3" id="KW-0328">Glycosyltransferase</keyword>
<evidence type="ECO:0000256" key="6">
    <source>
        <dbReference type="ARBA" id="ARBA00022960"/>
    </source>
</evidence>
<dbReference type="PANTHER" id="PTHR30400:SF0">
    <property type="entry name" value="BIOSYNTHETIC PEPTIDOGLYCAN TRANSGLYCOSYLASE"/>
    <property type="match status" value="1"/>
</dbReference>
<proteinExistence type="predicted"/>
<dbReference type="AlphaFoldDB" id="A0A246GA16"/>
<dbReference type="GO" id="GO:0071555">
    <property type="term" value="P:cell wall organization"/>
    <property type="evidence" value="ECO:0007669"/>
    <property type="project" value="UniProtKB-KW"/>
</dbReference>
<evidence type="ECO:0000256" key="7">
    <source>
        <dbReference type="ARBA" id="ARBA00022984"/>
    </source>
</evidence>
<evidence type="ECO:0000256" key="10">
    <source>
        <dbReference type="ARBA" id="ARBA00023316"/>
    </source>
</evidence>
<keyword evidence="7" id="KW-0573">Peptidoglycan synthesis</keyword>
<dbReference type="PANTHER" id="PTHR30400">
    <property type="entry name" value="MONOFUNCTIONAL BIOSYNTHETIC PEPTIDOGLYCAN TRANSGLYCOSYLASE"/>
    <property type="match status" value="1"/>
</dbReference>
<dbReference type="GO" id="GO:0016020">
    <property type="term" value="C:membrane"/>
    <property type="evidence" value="ECO:0007669"/>
    <property type="project" value="InterPro"/>
</dbReference>
<keyword evidence="9 11" id="KW-0472">Membrane</keyword>
<dbReference type="GO" id="GO:0016763">
    <property type="term" value="F:pentosyltransferase activity"/>
    <property type="evidence" value="ECO:0007669"/>
    <property type="project" value="InterPro"/>
</dbReference>
<dbReference type="GO" id="GO:0008360">
    <property type="term" value="P:regulation of cell shape"/>
    <property type="evidence" value="ECO:0007669"/>
    <property type="project" value="UniProtKB-KW"/>
</dbReference>